<dbReference type="Proteomes" id="UP000219621">
    <property type="component" value="Unassembled WGS sequence"/>
</dbReference>
<dbReference type="InterPro" id="IPR006840">
    <property type="entry name" value="ChaC"/>
</dbReference>
<dbReference type="InterPro" id="IPR036568">
    <property type="entry name" value="GGCT-like_sf"/>
</dbReference>
<dbReference type="Pfam" id="PF04752">
    <property type="entry name" value="ChaC"/>
    <property type="match status" value="1"/>
</dbReference>
<dbReference type="OrthoDB" id="9795692at2"/>
<dbReference type="CDD" id="cd06661">
    <property type="entry name" value="GGCT_like"/>
    <property type="match status" value="1"/>
</dbReference>
<dbReference type="PANTHER" id="PTHR12192:SF2">
    <property type="entry name" value="GLUTATHIONE-SPECIFIC GAMMA-GLUTAMYLCYCLOTRANSFERASE 2"/>
    <property type="match status" value="1"/>
</dbReference>
<dbReference type="PANTHER" id="PTHR12192">
    <property type="entry name" value="CATION TRANSPORT PROTEIN CHAC-RELATED"/>
    <property type="match status" value="1"/>
</dbReference>
<protein>
    <recommendedName>
        <fullName evidence="1">glutathione-specific gamma-glutamylcyclotransferase</fullName>
        <ecNumber evidence="1">4.3.2.7</ecNumber>
    </recommendedName>
</protein>
<dbReference type="GO" id="GO:0005737">
    <property type="term" value="C:cytoplasm"/>
    <property type="evidence" value="ECO:0007669"/>
    <property type="project" value="TreeGrafter"/>
</dbReference>
<dbReference type="RefSeq" id="WP_097279102.1">
    <property type="nucleotide sequence ID" value="NZ_OCNJ01000004.1"/>
</dbReference>
<evidence type="ECO:0000313" key="3">
    <source>
        <dbReference type="EMBL" id="SOD94832.1"/>
    </source>
</evidence>
<keyword evidence="4" id="KW-1185">Reference proteome</keyword>
<dbReference type="Gene3D" id="3.10.490.10">
    <property type="entry name" value="Gamma-glutamyl cyclotransferase-like"/>
    <property type="match status" value="1"/>
</dbReference>
<evidence type="ECO:0000256" key="1">
    <source>
        <dbReference type="ARBA" id="ARBA00012344"/>
    </source>
</evidence>
<evidence type="ECO:0000313" key="4">
    <source>
        <dbReference type="Proteomes" id="UP000219621"/>
    </source>
</evidence>
<gene>
    <name evidence="3" type="ORF">SAMN05421508_104136</name>
</gene>
<evidence type="ECO:0000256" key="2">
    <source>
        <dbReference type="ARBA" id="ARBA00023239"/>
    </source>
</evidence>
<dbReference type="EMBL" id="OCNJ01000004">
    <property type="protein sequence ID" value="SOD94832.1"/>
    <property type="molecule type" value="Genomic_DNA"/>
</dbReference>
<organism evidence="3 4">
    <name type="scientific">Caenispirillum bisanense</name>
    <dbReference type="NCBI Taxonomy" id="414052"/>
    <lineage>
        <taxon>Bacteria</taxon>
        <taxon>Pseudomonadati</taxon>
        <taxon>Pseudomonadota</taxon>
        <taxon>Alphaproteobacteria</taxon>
        <taxon>Rhodospirillales</taxon>
        <taxon>Novispirillaceae</taxon>
        <taxon>Caenispirillum</taxon>
    </lineage>
</organism>
<accession>A0A286GH80</accession>
<keyword evidence="2" id="KW-0456">Lyase</keyword>
<proteinExistence type="predicted"/>
<dbReference type="AlphaFoldDB" id="A0A286GH80"/>
<reference evidence="3 4" key="1">
    <citation type="submission" date="2017-09" db="EMBL/GenBank/DDBJ databases">
        <authorList>
            <person name="Ehlers B."/>
            <person name="Leendertz F.H."/>
        </authorList>
    </citation>
    <scope>NUCLEOTIDE SEQUENCE [LARGE SCALE GENOMIC DNA]</scope>
    <source>
        <strain evidence="3 4">USBA 140</strain>
    </source>
</reference>
<name>A0A286GH80_9PROT</name>
<dbReference type="InterPro" id="IPR013024">
    <property type="entry name" value="GGCT-like"/>
</dbReference>
<dbReference type="EC" id="4.3.2.7" evidence="1"/>
<sequence>MPEGFLPGGSADGDLWVFAYGSLMWRPGFPHAEQCPALVRGWHRSACILSVRYRGTPEQPGLVVGLDRGGACRGRAYRVAAADRAEAIDYLDRRELATGVYHRRNLACDLDDGRRVTAYGYVADPGHVQYAGRYTTAEKVRVIRQGVGWEGRSRDYIANTIAQMEAMGIHDGQLHALLRIVDHEERVPGALGD</sequence>
<dbReference type="SUPFAM" id="SSF110857">
    <property type="entry name" value="Gamma-glutamyl cyclotransferase-like"/>
    <property type="match status" value="1"/>
</dbReference>
<dbReference type="GO" id="GO:0006751">
    <property type="term" value="P:glutathione catabolic process"/>
    <property type="evidence" value="ECO:0007669"/>
    <property type="project" value="InterPro"/>
</dbReference>
<dbReference type="GO" id="GO:0061928">
    <property type="term" value="F:glutathione specific gamma-glutamylcyclotransferase activity"/>
    <property type="evidence" value="ECO:0007669"/>
    <property type="project" value="UniProtKB-EC"/>
</dbReference>